<name>A0AAD7K1L5_9AGAR</name>
<dbReference type="GO" id="GO:0046503">
    <property type="term" value="P:glycerolipid catabolic process"/>
    <property type="evidence" value="ECO:0007669"/>
    <property type="project" value="TreeGrafter"/>
</dbReference>
<feature type="domain" description="AB hydrolase-1" evidence="2">
    <location>
        <begin position="35"/>
        <end position="168"/>
    </location>
</feature>
<dbReference type="SUPFAM" id="SSF53474">
    <property type="entry name" value="alpha/beta-Hydrolases"/>
    <property type="match status" value="1"/>
</dbReference>
<gene>
    <name evidence="3" type="ORF">B0H16DRAFT_1408611</name>
</gene>
<evidence type="ECO:0000313" key="3">
    <source>
        <dbReference type="EMBL" id="KAJ7773850.1"/>
    </source>
</evidence>
<dbReference type="Gene3D" id="3.40.50.1820">
    <property type="entry name" value="alpha/beta hydrolase"/>
    <property type="match status" value="1"/>
</dbReference>
<sequence length="343" mass="37982">MPDITLDTPTGTVVFNYTISTPTQTSASHIDPALPTILFLHPVYLGKVIFHQQFEDRELRRFNLIGLDLRCHGRTQGKAGKGYGREVAARDVELFMSSLQIPKYHLFGMSMGGCIALQTGILFPSAVLSIFIVSSLPLTEPTDVGEGRQEIYRYWAQGVTCNETHTPGSSLSDAITGCFQLSVNNHPSKVFNAIVRASFPFMMQQWGIDQLDDFHAASVEFFTLREAYTVEAMRNISCPVYMVHCSADIAYDVSTTNKVADHLRTAGVSVEVTEIPGAAHFGSTTHPTEVNDLLHRFILSVCPQPPPPIPETVESPFREELVTVGWDSDSESDDPESTRHKFI</sequence>
<proteinExistence type="predicted"/>
<protein>
    <submittedName>
        <fullName evidence="3">Alpha/Beta hydrolase protein</fullName>
    </submittedName>
</protein>
<dbReference type="InterPro" id="IPR029058">
    <property type="entry name" value="AB_hydrolase_fold"/>
</dbReference>
<keyword evidence="3" id="KW-0378">Hydrolase</keyword>
<evidence type="ECO:0000256" key="1">
    <source>
        <dbReference type="SAM" id="MobiDB-lite"/>
    </source>
</evidence>
<dbReference type="PANTHER" id="PTHR43433:SF5">
    <property type="entry name" value="AB HYDROLASE-1 DOMAIN-CONTAINING PROTEIN"/>
    <property type="match status" value="1"/>
</dbReference>
<dbReference type="EMBL" id="JARKIB010000012">
    <property type="protein sequence ID" value="KAJ7773850.1"/>
    <property type="molecule type" value="Genomic_DNA"/>
</dbReference>
<dbReference type="Proteomes" id="UP001215598">
    <property type="component" value="Unassembled WGS sequence"/>
</dbReference>
<reference evidence="3" key="1">
    <citation type="submission" date="2023-03" db="EMBL/GenBank/DDBJ databases">
        <title>Massive genome expansion in bonnet fungi (Mycena s.s.) driven by repeated elements and novel gene families across ecological guilds.</title>
        <authorList>
            <consortium name="Lawrence Berkeley National Laboratory"/>
            <person name="Harder C.B."/>
            <person name="Miyauchi S."/>
            <person name="Viragh M."/>
            <person name="Kuo A."/>
            <person name="Thoen E."/>
            <person name="Andreopoulos B."/>
            <person name="Lu D."/>
            <person name="Skrede I."/>
            <person name="Drula E."/>
            <person name="Henrissat B."/>
            <person name="Morin E."/>
            <person name="Kohler A."/>
            <person name="Barry K."/>
            <person name="LaButti K."/>
            <person name="Morin E."/>
            <person name="Salamov A."/>
            <person name="Lipzen A."/>
            <person name="Mereny Z."/>
            <person name="Hegedus B."/>
            <person name="Baldrian P."/>
            <person name="Stursova M."/>
            <person name="Weitz H."/>
            <person name="Taylor A."/>
            <person name="Grigoriev I.V."/>
            <person name="Nagy L.G."/>
            <person name="Martin F."/>
            <person name="Kauserud H."/>
        </authorList>
    </citation>
    <scope>NUCLEOTIDE SEQUENCE</scope>
    <source>
        <strain evidence="3">CBHHK182m</strain>
    </source>
</reference>
<accession>A0AAD7K1L5</accession>
<comment type="caution">
    <text evidence="3">The sequence shown here is derived from an EMBL/GenBank/DDBJ whole genome shotgun (WGS) entry which is preliminary data.</text>
</comment>
<organism evidence="3 4">
    <name type="scientific">Mycena metata</name>
    <dbReference type="NCBI Taxonomy" id="1033252"/>
    <lineage>
        <taxon>Eukaryota</taxon>
        <taxon>Fungi</taxon>
        <taxon>Dikarya</taxon>
        <taxon>Basidiomycota</taxon>
        <taxon>Agaricomycotina</taxon>
        <taxon>Agaricomycetes</taxon>
        <taxon>Agaricomycetidae</taxon>
        <taxon>Agaricales</taxon>
        <taxon>Marasmiineae</taxon>
        <taxon>Mycenaceae</taxon>
        <taxon>Mycena</taxon>
    </lineage>
</organism>
<evidence type="ECO:0000259" key="2">
    <source>
        <dbReference type="Pfam" id="PF00561"/>
    </source>
</evidence>
<feature type="region of interest" description="Disordered" evidence="1">
    <location>
        <begin position="324"/>
        <end position="343"/>
    </location>
</feature>
<dbReference type="AlphaFoldDB" id="A0AAD7K1L5"/>
<evidence type="ECO:0000313" key="4">
    <source>
        <dbReference type="Proteomes" id="UP001215598"/>
    </source>
</evidence>
<dbReference type="Pfam" id="PF00561">
    <property type="entry name" value="Abhydrolase_1"/>
    <property type="match status" value="1"/>
</dbReference>
<dbReference type="PANTHER" id="PTHR43433">
    <property type="entry name" value="HYDROLASE, ALPHA/BETA FOLD FAMILY PROTEIN"/>
    <property type="match status" value="1"/>
</dbReference>
<dbReference type="GO" id="GO:0004806">
    <property type="term" value="F:triacylglycerol lipase activity"/>
    <property type="evidence" value="ECO:0007669"/>
    <property type="project" value="TreeGrafter"/>
</dbReference>
<keyword evidence="4" id="KW-1185">Reference proteome</keyword>
<dbReference type="InterPro" id="IPR000073">
    <property type="entry name" value="AB_hydrolase_1"/>
</dbReference>
<dbReference type="InterPro" id="IPR050471">
    <property type="entry name" value="AB_hydrolase"/>
</dbReference>